<dbReference type="InterPro" id="IPR023091">
    <property type="entry name" value="MetalPrtase_cat_dom_sf_prd"/>
</dbReference>
<dbReference type="NCBIfam" id="TIGR00043">
    <property type="entry name" value="rRNA maturation RNase YbeY"/>
    <property type="match status" value="1"/>
</dbReference>
<evidence type="ECO:0000256" key="4">
    <source>
        <dbReference type="ARBA" id="ARBA00022759"/>
    </source>
</evidence>
<evidence type="ECO:0000256" key="7">
    <source>
        <dbReference type="HAMAP-Rule" id="MF_00009"/>
    </source>
</evidence>
<evidence type="ECO:0000256" key="1">
    <source>
        <dbReference type="ARBA" id="ARBA00010875"/>
    </source>
</evidence>
<keyword evidence="7" id="KW-0698">rRNA processing</keyword>
<evidence type="ECO:0000256" key="6">
    <source>
        <dbReference type="ARBA" id="ARBA00022833"/>
    </source>
</evidence>
<dbReference type="EMBL" id="JBHRTI010000003">
    <property type="protein sequence ID" value="MFC3146249.1"/>
    <property type="molecule type" value="Genomic_DNA"/>
</dbReference>
<keyword evidence="7" id="KW-0963">Cytoplasm</keyword>
<keyword evidence="5 7" id="KW-0378">Hydrolase</keyword>
<reference evidence="9" key="1">
    <citation type="journal article" date="2019" name="Int. J. Syst. Evol. Microbiol.">
        <title>The Global Catalogue of Microorganisms (GCM) 10K type strain sequencing project: providing services to taxonomists for standard genome sequencing and annotation.</title>
        <authorList>
            <consortium name="The Broad Institute Genomics Platform"/>
            <consortium name="The Broad Institute Genome Sequencing Center for Infectious Disease"/>
            <person name="Wu L."/>
            <person name="Ma J."/>
        </authorList>
    </citation>
    <scope>NUCLEOTIDE SEQUENCE [LARGE SCALE GENOMIC DNA]</scope>
    <source>
        <strain evidence="9">KCTC 52168</strain>
    </source>
</reference>
<dbReference type="SUPFAM" id="SSF55486">
    <property type="entry name" value="Metalloproteases ('zincins'), catalytic domain"/>
    <property type="match status" value="1"/>
</dbReference>
<evidence type="ECO:0000313" key="9">
    <source>
        <dbReference type="Proteomes" id="UP001595556"/>
    </source>
</evidence>
<evidence type="ECO:0000313" key="8">
    <source>
        <dbReference type="EMBL" id="MFC3146249.1"/>
    </source>
</evidence>
<dbReference type="HAMAP" id="MF_00009">
    <property type="entry name" value="Endoribonucl_YbeY"/>
    <property type="match status" value="1"/>
</dbReference>
<name>A0ABV7GX55_9BURK</name>
<sequence length="147" mass="16432">MRLALQAADIDDTLLPARSALRRWVLRALQADAELTLRFVGRREGRSLNRDHRGRDYATNVLTFEYGTGPDGLLRGDIVICLPVVIAEAKAQKKTLRQHLAHMVVHGTLHAQGHDHIEDDQAEAMEQLERQILAGLRVPDPYGVSLV</sequence>
<keyword evidence="9" id="KW-1185">Reference proteome</keyword>
<comment type="subcellular location">
    <subcellularLocation>
        <location evidence="7">Cytoplasm</location>
    </subcellularLocation>
</comment>
<feature type="binding site" evidence="7">
    <location>
        <position position="110"/>
    </location>
    <ligand>
        <name>Zn(2+)</name>
        <dbReference type="ChEBI" id="CHEBI:29105"/>
        <note>catalytic</note>
    </ligand>
</feature>
<accession>A0ABV7GX55</accession>
<proteinExistence type="inferred from homology"/>
<dbReference type="InterPro" id="IPR020549">
    <property type="entry name" value="YbeY_CS"/>
</dbReference>
<comment type="function">
    <text evidence="7">Single strand-specific metallo-endoribonuclease involved in late-stage 70S ribosome quality control and in maturation of the 3' terminus of the 16S rRNA.</text>
</comment>
<keyword evidence="4 7" id="KW-0255">Endonuclease</keyword>
<protein>
    <recommendedName>
        <fullName evidence="7">Endoribonuclease YbeY</fullName>
        <ecNumber evidence="7">3.1.-.-</ecNumber>
    </recommendedName>
</protein>
<comment type="cofactor">
    <cofactor evidence="7">
        <name>Zn(2+)</name>
        <dbReference type="ChEBI" id="CHEBI:29105"/>
    </cofactor>
    <text evidence="7">Binds 1 zinc ion.</text>
</comment>
<comment type="caution">
    <text evidence="8">The sequence shown here is derived from an EMBL/GenBank/DDBJ whole genome shotgun (WGS) entry which is preliminary data.</text>
</comment>
<keyword evidence="6 7" id="KW-0862">Zinc</keyword>
<comment type="similarity">
    <text evidence="1 7">Belongs to the endoribonuclease YbeY family.</text>
</comment>
<gene>
    <name evidence="7 8" type="primary">ybeY</name>
    <name evidence="8" type="ORF">ACFOEN_01185</name>
</gene>
<dbReference type="Gene3D" id="3.40.390.30">
    <property type="entry name" value="Metalloproteases ('zincins'), catalytic domain"/>
    <property type="match status" value="1"/>
</dbReference>
<keyword evidence="7" id="KW-0690">Ribosome biogenesis</keyword>
<evidence type="ECO:0000256" key="3">
    <source>
        <dbReference type="ARBA" id="ARBA00022723"/>
    </source>
</evidence>
<keyword evidence="3 7" id="KW-0479">Metal-binding</keyword>
<dbReference type="Proteomes" id="UP001595556">
    <property type="component" value="Unassembled WGS sequence"/>
</dbReference>
<dbReference type="Pfam" id="PF02130">
    <property type="entry name" value="YbeY"/>
    <property type="match status" value="1"/>
</dbReference>
<keyword evidence="2 7" id="KW-0540">Nuclease</keyword>
<dbReference type="RefSeq" id="WP_377302485.1">
    <property type="nucleotide sequence ID" value="NZ_CP180191.1"/>
</dbReference>
<dbReference type="PANTHER" id="PTHR46986">
    <property type="entry name" value="ENDORIBONUCLEASE YBEY, CHLOROPLASTIC"/>
    <property type="match status" value="1"/>
</dbReference>
<feature type="binding site" evidence="7">
    <location>
        <position position="116"/>
    </location>
    <ligand>
        <name>Zn(2+)</name>
        <dbReference type="ChEBI" id="CHEBI:29105"/>
        <note>catalytic</note>
    </ligand>
</feature>
<dbReference type="EC" id="3.1.-.-" evidence="7"/>
<dbReference type="InterPro" id="IPR002036">
    <property type="entry name" value="YbeY"/>
</dbReference>
<dbReference type="PANTHER" id="PTHR46986:SF1">
    <property type="entry name" value="ENDORIBONUCLEASE YBEY, CHLOROPLASTIC"/>
    <property type="match status" value="1"/>
</dbReference>
<evidence type="ECO:0000256" key="5">
    <source>
        <dbReference type="ARBA" id="ARBA00022801"/>
    </source>
</evidence>
<dbReference type="PROSITE" id="PS01306">
    <property type="entry name" value="UPF0054"/>
    <property type="match status" value="1"/>
</dbReference>
<evidence type="ECO:0000256" key="2">
    <source>
        <dbReference type="ARBA" id="ARBA00022722"/>
    </source>
</evidence>
<organism evidence="8 9">
    <name type="scientific">Piscinibacterium candidicorallinum</name>
    <dbReference type="NCBI Taxonomy" id="1793872"/>
    <lineage>
        <taxon>Bacteria</taxon>
        <taxon>Pseudomonadati</taxon>
        <taxon>Pseudomonadota</taxon>
        <taxon>Betaproteobacteria</taxon>
        <taxon>Burkholderiales</taxon>
        <taxon>Piscinibacterium</taxon>
    </lineage>
</organism>
<feature type="binding site" evidence="7">
    <location>
        <position position="106"/>
    </location>
    <ligand>
        <name>Zn(2+)</name>
        <dbReference type="ChEBI" id="CHEBI:29105"/>
        <note>catalytic</note>
    </ligand>
</feature>